<gene>
    <name evidence="2" type="ORF">CLF_111851</name>
</gene>
<dbReference type="AlphaFoldDB" id="G7YVF2"/>
<proteinExistence type="predicted"/>
<accession>G7YVF2</accession>
<feature type="compositionally biased region" description="Basic and acidic residues" evidence="1">
    <location>
        <begin position="1"/>
        <end position="15"/>
    </location>
</feature>
<name>G7YVF2_CLOSI</name>
<evidence type="ECO:0000313" key="2">
    <source>
        <dbReference type="EMBL" id="GAA56932.1"/>
    </source>
</evidence>
<dbReference type="Proteomes" id="UP000008909">
    <property type="component" value="Unassembled WGS sequence"/>
</dbReference>
<feature type="region of interest" description="Disordered" evidence="1">
    <location>
        <begin position="1"/>
        <end position="26"/>
    </location>
</feature>
<protein>
    <submittedName>
        <fullName evidence="2">Uncharacterized protein</fullName>
    </submittedName>
</protein>
<dbReference type="EMBL" id="DF144454">
    <property type="protein sequence ID" value="GAA56932.1"/>
    <property type="molecule type" value="Genomic_DNA"/>
</dbReference>
<reference key="2">
    <citation type="submission" date="2011-10" db="EMBL/GenBank/DDBJ databases">
        <title>The genome and transcriptome sequence of Clonorchis sinensis provide insights into the carcinogenic liver fluke.</title>
        <authorList>
            <person name="Wang X."/>
            <person name="Huang Y."/>
            <person name="Chen W."/>
            <person name="Liu H."/>
            <person name="Guo L."/>
            <person name="Chen Y."/>
            <person name="Luo F."/>
            <person name="Zhou W."/>
            <person name="Sun J."/>
            <person name="Mao Q."/>
            <person name="Liang P."/>
            <person name="Zhou C."/>
            <person name="Tian Y."/>
            <person name="Men J."/>
            <person name="Lv X."/>
            <person name="Huang L."/>
            <person name="Zhou J."/>
            <person name="Hu Y."/>
            <person name="Li R."/>
            <person name="Zhang F."/>
            <person name="Lei H."/>
            <person name="Li X."/>
            <person name="Hu X."/>
            <person name="Liang C."/>
            <person name="Xu J."/>
            <person name="Wu Z."/>
            <person name="Yu X."/>
        </authorList>
    </citation>
    <scope>NUCLEOTIDE SEQUENCE</scope>
    <source>
        <strain>Henan</strain>
    </source>
</reference>
<organism evidence="2 3">
    <name type="scientific">Clonorchis sinensis</name>
    <name type="common">Chinese liver fluke</name>
    <dbReference type="NCBI Taxonomy" id="79923"/>
    <lineage>
        <taxon>Eukaryota</taxon>
        <taxon>Metazoa</taxon>
        <taxon>Spiralia</taxon>
        <taxon>Lophotrochozoa</taxon>
        <taxon>Platyhelminthes</taxon>
        <taxon>Trematoda</taxon>
        <taxon>Digenea</taxon>
        <taxon>Opisthorchiida</taxon>
        <taxon>Opisthorchiata</taxon>
        <taxon>Opisthorchiidae</taxon>
        <taxon>Clonorchis</taxon>
    </lineage>
</organism>
<sequence>MGKRVERLASEERKTTPTAPQDASLHAHRRLWLTQPVSRQYREAIRSGLMKYVDEGALKSSKTVSQFDIEIRDRCERPTTTGQFYGFADSRINPQDRGICTSFPGRKILERTVRIQKAYPTIWRMSEYRPLEARKLGRSNSRGNYRNTFGASSAGPKLMTKPACTGILRLLNDLVTDIRSVVIGQRMRSPVAAGSGRKNSCPLLVLRDFAGQTTTGTSLNRSQTTTVRFYEFSELKARLSTTGDGRCTRTSGGIGRYRSYRFNLMCRNRKGSSSSDKQRRRYGIVNDARSKDLINEYCKFYKRSDMPVTLRGEFKARF</sequence>
<evidence type="ECO:0000256" key="1">
    <source>
        <dbReference type="SAM" id="MobiDB-lite"/>
    </source>
</evidence>
<keyword evidence="3" id="KW-1185">Reference proteome</keyword>
<reference evidence="2" key="1">
    <citation type="journal article" date="2011" name="Genome Biol.">
        <title>The draft genome of the carcinogenic human liver fluke Clonorchis sinensis.</title>
        <authorList>
            <person name="Wang X."/>
            <person name="Chen W."/>
            <person name="Huang Y."/>
            <person name="Sun J."/>
            <person name="Men J."/>
            <person name="Liu H."/>
            <person name="Luo F."/>
            <person name="Guo L."/>
            <person name="Lv X."/>
            <person name="Deng C."/>
            <person name="Zhou C."/>
            <person name="Fan Y."/>
            <person name="Li X."/>
            <person name="Huang L."/>
            <person name="Hu Y."/>
            <person name="Liang C."/>
            <person name="Hu X."/>
            <person name="Xu J."/>
            <person name="Yu X."/>
        </authorList>
    </citation>
    <scope>NUCLEOTIDE SEQUENCE [LARGE SCALE GENOMIC DNA]</scope>
    <source>
        <strain evidence="2">Henan</strain>
    </source>
</reference>
<evidence type="ECO:0000313" key="3">
    <source>
        <dbReference type="Proteomes" id="UP000008909"/>
    </source>
</evidence>